<name>A0A4Q0MKE9_9HYPH</name>
<dbReference type="EMBL" id="RYFI01000008">
    <property type="protein sequence ID" value="RXF73559.1"/>
    <property type="molecule type" value="Genomic_DNA"/>
</dbReference>
<gene>
    <name evidence="2" type="ORF">EK403_10235</name>
</gene>
<reference evidence="2 3" key="1">
    <citation type="submission" date="2018-12" db="EMBL/GenBank/DDBJ databases">
        <title>bacterium Hansschlegelia zhihuaiae S113.</title>
        <authorList>
            <person name="He J."/>
        </authorList>
    </citation>
    <scope>NUCLEOTIDE SEQUENCE [LARGE SCALE GENOMIC DNA]</scope>
    <source>
        <strain evidence="2 3">S 113</strain>
    </source>
</reference>
<keyword evidence="1" id="KW-1133">Transmembrane helix</keyword>
<feature type="transmembrane region" description="Helical" evidence="1">
    <location>
        <begin position="108"/>
        <end position="125"/>
    </location>
</feature>
<dbReference type="RefSeq" id="WP_128777389.1">
    <property type="nucleotide sequence ID" value="NZ_RYFI01000008.1"/>
</dbReference>
<evidence type="ECO:0000313" key="3">
    <source>
        <dbReference type="Proteomes" id="UP000289708"/>
    </source>
</evidence>
<keyword evidence="1" id="KW-0472">Membrane</keyword>
<dbReference type="Proteomes" id="UP000289708">
    <property type="component" value="Unassembled WGS sequence"/>
</dbReference>
<organism evidence="2 3">
    <name type="scientific">Hansschlegelia zhihuaiae</name>
    <dbReference type="NCBI Taxonomy" id="405005"/>
    <lineage>
        <taxon>Bacteria</taxon>
        <taxon>Pseudomonadati</taxon>
        <taxon>Pseudomonadota</taxon>
        <taxon>Alphaproteobacteria</taxon>
        <taxon>Hyphomicrobiales</taxon>
        <taxon>Methylopilaceae</taxon>
        <taxon>Hansschlegelia</taxon>
    </lineage>
</organism>
<feature type="transmembrane region" description="Helical" evidence="1">
    <location>
        <begin position="12"/>
        <end position="31"/>
    </location>
</feature>
<keyword evidence="3" id="KW-1185">Reference proteome</keyword>
<feature type="transmembrane region" description="Helical" evidence="1">
    <location>
        <begin position="71"/>
        <end position="96"/>
    </location>
</feature>
<protein>
    <submittedName>
        <fullName evidence="2">Uncharacterized protein</fullName>
    </submittedName>
</protein>
<accession>A0A4Q0MKE9</accession>
<feature type="transmembrane region" description="Helical" evidence="1">
    <location>
        <begin position="145"/>
        <end position="177"/>
    </location>
</feature>
<dbReference type="AlphaFoldDB" id="A0A4Q0MKE9"/>
<evidence type="ECO:0000313" key="2">
    <source>
        <dbReference type="EMBL" id="RXF73559.1"/>
    </source>
</evidence>
<proteinExistence type="predicted"/>
<dbReference type="OrthoDB" id="8447688at2"/>
<sequence>MNPAPLSFRAVTALIVAAYAVLLGVLVAALGHDLLRPVPGLAPQVSWLMHETTQIRVSALLASGRSGSASLYALSAALSWGLIGALCAGGFVWGVLNKGATVLGVDKSMGYLTALAGLYALSTVVELGLHHLPVQPRGFLHAIPALWFAAMIPSAAILARVGALIAHDFGALIVIALEGEPKRIAELVASAEETRGVTSMEARLARRIAAMRAPR</sequence>
<keyword evidence="1" id="KW-0812">Transmembrane</keyword>
<comment type="caution">
    <text evidence="2">The sequence shown here is derived from an EMBL/GenBank/DDBJ whole genome shotgun (WGS) entry which is preliminary data.</text>
</comment>
<evidence type="ECO:0000256" key="1">
    <source>
        <dbReference type="SAM" id="Phobius"/>
    </source>
</evidence>